<reference evidence="11 12" key="1">
    <citation type="submission" date="2013-02" db="EMBL/GenBank/DDBJ databases">
        <title>The Genome Sequence of Plasmodium inui San Antonio 1.</title>
        <authorList>
            <consortium name="The Broad Institute Genome Sequencing Platform"/>
            <consortium name="The Broad Institute Genome Sequencing Center for Infectious Disease"/>
            <person name="Neafsey D."/>
            <person name="Cheeseman I."/>
            <person name="Volkman S."/>
            <person name="Adams J."/>
            <person name="Walker B."/>
            <person name="Young S.K."/>
            <person name="Zeng Q."/>
            <person name="Gargeya S."/>
            <person name="Fitzgerald M."/>
            <person name="Haas B."/>
            <person name="Abouelleil A."/>
            <person name="Alvarado L."/>
            <person name="Arachchi H.M."/>
            <person name="Berlin A.M."/>
            <person name="Chapman S.B."/>
            <person name="Dewar J."/>
            <person name="Goldberg J."/>
            <person name="Griggs A."/>
            <person name="Gujja S."/>
            <person name="Hansen M."/>
            <person name="Howarth C."/>
            <person name="Imamovic A."/>
            <person name="Larimer J."/>
            <person name="McCowan C."/>
            <person name="Murphy C."/>
            <person name="Neiman D."/>
            <person name="Pearson M."/>
            <person name="Priest M."/>
            <person name="Roberts A."/>
            <person name="Saif S."/>
            <person name="Shea T."/>
            <person name="Sisk P."/>
            <person name="Sykes S."/>
            <person name="Wortman J."/>
            <person name="Nusbaum C."/>
            <person name="Birren B."/>
        </authorList>
    </citation>
    <scope>NUCLEOTIDE SEQUENCE [LARGE SCALE GENOMIC DNA]</scope>
    <source>
        <strain evidence="11 12">San Antonio 1</strain>
    </source>
</reference>
<evidence type="ECO:0000256" key="9">
    <source>
        <dbReference type="RuleBase" id="RU003780"/>
    </source>
</evidence>
<dbReference type="GO" id="GO:0097510">
    <property type="term" value="P:base-excision repair, AP site formation via deaminated base removal"/>
    <property type="evidence" value="ECO:0007669"/>
    <property type="project" value="TreeGrafter"/>
</dbReference>
<feature type="domain" description="Uracil-DNA glycosylase-like" evidence="10">
    <location>
        <begin position="199"/>
        <end position="353"/>
    </location>
</feature>
<dbReference type="FunFam" id="3.40.470.10:FF:000001">
    <property type="entry name" value="Uracil-DNA glycosylase"/>
    <property type="match status" value="1"/>
</dbReference>
<evidence type="ECO:0000256" key="3">
    <source>
        <dbReference type="ARBA" id="ARBA00012030"/>
    </source>
</evidence>
<dbReference type="GO" id="GO:0005634">
    <property type="term" value="C:nucleus"/>
    <property type="evidence" value="ECO:0007669"/>
    <property type="project" value="UniProtKB-SubCell"/>
</dbReference>
<protein>
    <recommendedName>
        <fullName evidence="3 7">Uracil-DNA glycosylase</fullName>
        <shortName evidence="7">UDG</shortName>
        <ecNumber evidence="3 7">3.2.2.27</ecNumber>
    </recommendedName>
</protein>
<keyword evidence="12" id="KW-1185">Reference proteome</keyword>
<dbReference type="Pfam" id="PF03167">
    <property type="entry name" value="UDG"/>
    <property type="match status" value="1"/>
</dbReference>
<dbReference type="PANTHER" id="PTHR11264:SF0">
    <property type="entry name" value="URACIL-DNA GLYCOSYLASE"/>
    <property type="match status" value="1"/>
</dbReference>
<dbReference type="Proteomes" id="UP000030640">
    <property type="component" value="Unassembled WGS sequence"/>
</dbReference>
<comment type="catalytic activity">
    <reaction evidence="1 7 9">
        <text>Hydrolyzes single-stranded DNA or mismatched double-stranded DNA and polynucleotides, releasing free uracil.</text>
        <dbReference type="EC" id="3.2.2.27"/>
    </reaction>
</comment>
<dbReference type="InterPro" id="IPR036895">
    <property type="entry name" value="Uracil-DNA_glycosylase-like_sf"/>
</dbReference>
<feature type="active site" description="Proton acceptor" evidence="7 8">
    <location>
        <position position="214"/>
    </location>
</feature>
<dbReference type="SUPFAM" id="SSF52141">
    <property type="entry name" value="Uracil-DNA glycosylase-like"/>
    <property type="match status" value="1"/>
</dbReference>
<dbReference type="SMART" id="SM00987">
    <property type="entry name" value="UreE_C"/>
    <property type="match status" value="1"/>
</dbReference>
<accession>W6ZYN6</accession>
<comment type="subcellular location">
    <subcellularLocation>
        <location evidence="7">Mitochondrion</location>
    </subcellularLocation>
    <subcellularLocation>
        <location evidence="7">Nucleus</location>
    </subcellularLocation>
</comment>
<comment type="similarity">
    <text evidence="2 7 9">Belongs to the uracil-DNA glycosylase (UDG) superfamily. UNG family.</text>
</comment>
<dbReference type="CDD" id="cd10027">
    <property type="entry name" value="UDG-F1-like"/>
    <property type="match status" value="1"/>
</dbReference>
<dbReference type="InterPro" id="IPR002043">
    <property type="entry name" value="UDG_fam1"/>
</dbReference>
<dbReference type="HAMAP" id="MF_00148">
    <property type="entry name" value="UDG"/>
    <property type="match status" value="1"/>
</dbReference>
<dbReference type="NCBIfam" id="NF003588">
    <property type="entry name" value="PRK05254.1-1"/>
    <property type="match status" value="1"/>
</dbReference>
<evidence type="ECO:0000256" key="2">
    <source>
        <dbReference type="ARBA" id="ARBA00008184"/>
    </source>
</evidence>
<evidence type="ECO:0000256" key="4">
    <source>
        <dbReference type="ARBA" id="ARBA00022763"/>
    </source>
</evidence>
<evidence type="ECO:0000256" key="6">
    <source>
        <dbReference type="ARBA" id="ARBA00023204"/>
    </source>
</evidence>
<dbReference type="EC" id="3.2.2.27" evidence="3 7"/>
<evidence type="ECO:0000256" key="7">
    <source>
        <dbReference type="HAMAP-Rule" id="MF_03166"/>
    </source>
</evidence>
<keyword evidence="4 7" id="KW-0227">DNA damage</keyword>
<evidence type="ECO:0000313" key="12">
    <source>
        <dbReference type="Proteomes" id="UP000030640"/>
    </source>
</evidence>
<comment type="function">
    <text evidence="7 9">Excises uracil residues from the DNA which can arise as a result of misincorporation of dUMP residues by DNA polymerase or due to deamination of cytosine.</text>
</comment>
<evidence type="ECO:0000313" key="11">
    <source>
        <dbReference type="EMBL" id="EUD65977.1"/>
    </source>
</evidence>
<dbReference type="InterPro" id="IPR018085">
    <property type="entry name" value="Ura-DNA_Glyclase_AS"/>
</dbReference>
<dbReference type="PANTHER" id="PTHR11264">
    <property type="entry name" value="URACIL-DNA GLYCOSYLASE"/>
    <property type="match status" value="1"/>
</dbReference>
<proteinExistence type="inferred from homology"/>
<keyword evidence="5 7" id="KW-0378">Hydrolase</keyword>
<dbReference type="SMART" id="SM00986">
    <property type="entry name" value="UDG"/>
    <property type="match status" value="1"/>
</dbReference>
<dbReference type="RefSeq" id="XP_008817515.1">
    <property type="nucleotide sequence ID" value="XM_008819293.1"/>
</dbReference>
<keyword evidence="7" id="KW-0539">Nucleus</keyword>
<gene>
    <name evidence="11" type="ORF">C922_03704</name>
</gene>
<dbReference type="GO" id="GO:0004844">
    <property type="term" value="F:uracil DNA N-glycosylase activity"/>
    <property type="evidence" value="ECO:0007669"/>
    <property type="project" value="UniProtKB-UniRule"/>
</dbReference>
<keyword evidence="7" id="KW-0496">Mitochondrion</keyword>
<evidence type="ECO:0000259" key="10">
    <source>
        <dbReference type="SMART" id="SM00986"/>
    </source>
</evidence>
<evidence type="ECO:0000256" key="8">
    <source>
        <dbReference type="PROSITE-ProRule" id="PRU10072"/>
    </source>
</evidence>
<dbReference type="EMBL" id="KI965475">
    <property type="protein sequence ID" value="EUD65977.1"/>
    <property type="molecule type" value="Genomic_DNA"/>
</dbReference>
<dbReference type="NCBIfam" id="NF003589">
    <property type="entry name" value="PRK05254.1-2"/>
    <property type="match status" value="1"/>
</dbReference>
<dbReference type="InterPro" id="IPR005122">
    <property type="entry name" value="Uracil-DNA_glycosylase-like"/>
</dbReference>
<dbReference type="OrthoDB" id="10031947at2759"/>
<dbReference type="NCBIfam" id="NF003592">
    <property type="entry name" value="PRK05254.1-5"/>
    <property type="match status" value="1"/>
</dbReference>
<name>W6ZYN6_9APIC</name>
<dbReference type="GeneID" id="20038978"/>
<dbReference type="VEuPathDB" id="PlasmoDB:C922_03704"/>
<organism evidence="11 12">
    <name type="scientific">Plasmodium inui San Antonio 1</name>
    <dbReference type="NCBI Taxonomy" id="1237626"/>
    <lineage>
        <taxon>Eukaryota</taxon>
        <taxon>Sar</taxon>
        <taxon>Alveolata</taxon>
        <taxon>Apicomplexa</taxon>
        <taxon>Aconoidasida</taxon>
        <taxon>Haemosporida</taxon>
        <taxon>Plasmodiidae</taxon>
        <taxon>Plasmodium</taxon>
        <taxon>Plasmodium (Plasmodium)</taxon>
    </lineage>
</organism>
<evidence type="ECO:0000256" key="5">
    <source>
        <dbReference type="ARBA" id="ARBA00022801"/>
    </source>
</evidence>
<dbReference type="Gene3D" id="3.40.470.10">
    <property type="entry name" value="Uracil-DNA glycosylase-like domain"/>
    <property type="match status" value="1"/>
</dbReference>
<dbReference type="PROSITE" id="PS00130">
    <property type="entry name" value="U_DNA_GLYCOSYLASE"/>
    <property type="match status" value="1"/>
</dbReference>
<dbReference type="GO" id="GO:0005739">
    <property type="term" value="C:mitochondrion"/>
    <property type="evidence" value="ECO:0007669"/>
    <property type="project" value="UniProtKB-SubCell"/>
</dbReference>
<keyword evidence="6 7" id="KW-0234">DNA repair</keyword>
<dbReference type="AlphaFoldDB" id="W6ZYN6"/>
<dbReference type="NCBIfam" id="TIGR00628">
    <property type="entry name" value="ung"/>
    <property type="match status" value="1"/>
</dbReference>
<evidence type="ECO:0000256" key="1">
    <source>
        <dbReference type="ARBA" id="ARBA00001400"/>
    </source>
</evidence>
<sequence length="367" mass="40924">MNKIKVQKTIDNFFPVKRKRSIIPSNGGETNNSYDSVTSTCVEELEGADNDGKRRKIDDAMGVGAALNEGSAVKGGVNREDVASLKETANVGERVASNKATDAADAATLKETANVEQVVAGNKATSTADVVTLKETTAAEPATYPYAEEIKNLMHAEWYEHLKDELRKSYFQKMYVKIKEERKTKVIYPPSRLVFNAFLKTPLSNIKVVIVGQDPYHQKGQAMGLCFSVPVGIKIPPSLKNVLKEIKQTSNHGDLISWAEQGVFLLNTSLTVEENKPASHKNYGWETFTDKVINIINEKKEKIIFMLWGNFAIKKCSKIDTKKHFILKAGHPSPLSVRHFANCDHFNKCNEILTRNGMAPIKWELPQ</sequence>